<comment type="catalytic activity">
    <reaction evidence="5 8">
        <text>meso-2,6-diaminopimelate + H(+) = L-lysine + CO2</text>
        <dbReference type="Rhea" id="RHEA:15101"/>
        <dbReference type="ChEBI" id="CHEBI:15378"/>
        <dbReference type="ChEBI" id="CHEBI:16526"/>
        <dbReference type="ChEBI" id="CHEBI:32551"/>
        <dbReference type="ChEBI" id="CHEBI:57791"/>
        <dbReference type="EC" id="4.1.1.20"/>
    </reaction>
</comment>
<dbReference type="InterPro" id="IPR022653">
    <property type="entry name" value="De-COase2_pyr-phos_BS"/>
</dbReference>
<protein>
    <recommendedName>
        <fullName evidence="5 6">Diaminopimelate decarboxylase</fullName>
        <shortName evidence="5">DAP decarboxylase</shortName>
        <shortName evidence="5">DAPDC</shortName>
        <ecNumber evidence="5 6">4.1.1.20</ecNumber>
    </recommendedName>
</protein>
<feature type="domain" description="Orn/DAP/Arg decarboxylase 2 C-terminal" evidence="9">
    <location>
        <begin position="16"/>
        <end position="357"/>
    </location>
</feature>
<dbReference type="HAMAP" id="MF_02120">
    <property type="entry name" value="LysA"/>
    <property type="match status" value="1"/>
</dbReference>
<dbReference type="FunFam" id="3.20.20.10:FF:000003">
    <property type="entry name" value="Diaminopimelate decarboxylase"/>
    <property type="match status" value="1"/>
</dbReference>
<evidence type="ECO:0000256" key="4">
    <source>
        <dbReference type="ARBA" id="ARBA00023239"/>
    </source>
</evidence>
<evidence type="ECO:0000256" key="7">
    <source>
        <dbReference type="PIRSR" id="PIRSR600183-50"/>
    </source>
</evidence>
<dbReference type="InterPro" id="IPR022644">
    <property type="entry name" value="De-COase2_N"/>
</dbReference>
<dbReference type="InterPro" id="IPR009006">
    <property type="entry name" value="Ala_racemase/Decarboxylase_C"/>
</dbReference>
<evidence type="ECO:0000256" key="1">
    <source>
        <dbReference type="ARBA" id="ARBA00001933"/>
    </source>
</evidence>
<dbReference type="GO" id="GO:0008836">
    <property type="term" value="F:diaminopimelate decarboxylase activity"/>
    <property type="evidence" value="ECO:0007669"/>
    <property type="project" value="UniProtKB-UniRule"/>
</dbReference>
<evidence type="ECO:0000313" key="12">
    <source>
        <dbReference type="Proteomes" id="UP000256779"/>
    </source>
</evidence>
<sequence>MKDFLAGFSNLETPFYFYDLSILDETISAIRQANRYGYHIHYALKANNNPRILERIRKAGFGVDCVSGNEIRIGLENDFDASHVVLAGVGKTDKEIQYAIDQNIFSFNVESIQELEVINEIATKKGKVANVSIRINPAIDAGTHHYITTGAKENKFGISEDELFGALVQIQAMTNIHFIGLHYHIGSQIMDLGRFKNLAVRVNDIQQKLVAKGVELPHLNVGGGLGIDYENPDENPVPDFETYFKTFHENLELLPGQELHFELGRSVVGQCGSLISRALYVKEGSDTNFLIIDAGMNDLMRPALYQAQHKVISLSGRSEEKKYDVVGPVCESSDTFGKGLMLPETKRGDFLVIRSAGAYGETMKNTYNARELAKPYYSEDF</sequence>
<proteinExistence type="inferred from homology"/>
<dbReference type="RefSeq" id="WP_115869594.1">
    <property type="nucleotide sequence ID" value="NZ_QREG01000021.1"/>
</dbReference>
<keyword evidence="5 8" id="KW-0457">Lysine biosynthesis</keyword>
<organism evidence="11 12">
    <name type="scientific">Marinoscillum furvescens DSM 4134</name>
    <dbReference type="NCBI Taxonomy" id="1122208"/>
    <lineage>
        <taxon>Bacteria</taxon>
        <taxon>Pseudomonadati</taxon>
        <taxon>Bacteroidota</taxon>
        <taxon>Cytophagia</taxon>
        <taxon>Cytophagales</taxon>
        <taxon>Reichenbachiellaceae</taxon>
        <taxon>Marinoscillum</taxon>
    </lineage>
</organism>
<dbReference type="PANTHER" id="PTHR43727">
    <property type="entry name" value="DIAMINOPIMELATE DECARBOXYLASE"/>
    <property type="match status" value="1"/>
</dbReference>
<dbReference type="GO" id="GO:0030170">
    <property type="term" value="F:pyridoxal phosphate binding"/>
    <property type="evidence" value="ECO:0007669"/>
    <property type="project" value="UniProtKB-UniRule"/>
</dbReference>
<feature type="domain" description="Orn/DAP/Arg decarboxylase 2 N-terminal" evidence="10">
    <location>
        <begin position="37"/>
        <end position="268"/>
    </location>
</feature>
<comment type="cofactor">
    <cofactor evidence="1 5 7 8">
        <name>pyridoxal 5'-phosphate</name>
        <dbReference type="ChEBI" id="CHEBI:597326"/>
    </cofactor>
</comment>
<comment type="pathway">
    <text evidence="5 8">Amino-acid biosynthesis; L-lysine biosynthesis via DAP pathway; L-lysine from DL-2,6-diaminopimelate: step 1/1.</text>
</comment>
<feature type="binding site" evidence="5">
    <location>
        <position position="301"/>
    </location>
    <ligand>
        <name>substrate</name>
    </ligand>
</feature>
<feature type="modified residue" description="N6-(pyridoxal phosphate)lysine" evidence="5 7">
    <location>
        <position position="45"/>
    </location>
</feature>
<dbReference type="SUPFAM" id="SSF51419">
    <property type="entry name" value="PLP-binding barrel"/>
    <property type="match status" value="1"/>
</dbReference>
<dbReference type="GO" id="GO:0009089">
    <property type="term" value="P:lysine biosynthetic process via diaminopimelate"/>
    <property type="evidence" value="ECO:0007669"/>
    <property type="project" value="UniProtKB-UniRule"/>
</dbReference>
<dbReference type="InterPro" id="IPR029066">
    <property type="entry name" value="PLP-binding_barrel"/>
</dbReference>
<feature type="binding site" evidence="5">
    <location>
        <position position="224"/>
    </location>
    <ligand>
        <name>pyridoxal 5'-phosphate</name>
        <dbReference type="ChEBI" id="CHEBI:597326"/>
    </ligand>
</feature>
<dbReference type="InterPro" id="IPR002986">
    <property type="entry name" value="DAP_deCOOHase_LysA"/>
</dbReference>
<feature type="binding site" evidence="5">
    <location>
        <begin position="262"/>
        <end position="265"/>
    </location>
    <ligand>
        <name>pyridoxal 5'-phosphate</name>
        <dbReference type="ChEBI" id="CHEBI:597326"/>
    </ligand>
</feature>
<comment type="subunit">
    <text evidence="5">Homodimer.</text>
</comment>
<evidence type="ECO:0000256" key="5">
    <source>
        <dbReference type="HAMAP-Rule" id="MF_02120"/>
    </source>
</evidence>
<dbReference type="Proteomes" id="UP000256779">
    <property type="component" value="Unassembled WGS sequence"/>
</dbReference>
<dbReference type="CDD" id="cd06828">
    <property type="entry name" value="PLPDE_III_DapDC"/>
    <property type="match status" value="1"/>
</dbReference>
<comment type="function">
    <text evidence="5">Specifically catalyzes the decarboxylation of meso-diaminopimelate (meso-DAP) to L-lysine.</text>
</comment>
<feature type="binding site" evidence="5">
    <location>
        <position position="305"/>
    </location>
    <ligand>
        <name>substrate</name>
    </ligand>
</feature>
<evidence type="ECO:0000256" key="3">
    <source>
        <dbReference type="ARBA" id="ARBA00022898"/>
    </source>
</evidence>
<dbReference type="PANTHER" id="PTHR43727:SF2">
    <property type="entry name" value="GROUP IV DECARBOXYLASE"/>
    <property type="match status" value="1"/>
</dbReference>
<dbReference type="InterPro" id="IPR000183">
    <property type="entry name" value="Orn/DAP/Arg_de-COase"/>
</dbReference>
<dbReference type="PRINTS" id="PR01179">
    <property type="entry name" value="ODADCRBXLASE"/>
</dbReference>
<keyword evidence="5" id="KW-0028">Amino-acid biosynthesis</keyword>
<keyword evidence="3 5" id="KW-0663">Pyridoxal phosphate</keyword>
<feature type="binding site" evidence="5">
    <location>
        <position position="331"/>
    </location>
    <ligand>
        <name>substrate</name>
    </ligand>
</feature>
<dbReference type="NCBIfam" id="TIGR01048">
    <property type="entry name" value="lysA"/>
    <property type="match status" value="1"/>
</dbReference>
<evidence type="ECO:0000259" key="9">
    <source>
        <dbReference type="Pfam" id="PF00278"/>
    </source>
</evidence>
<dbReference type="InterPro" id="IPR022643">
    <property type="entry name" value="De-COase2_C"/>
</dbReference>
<gene>
    <name evidence="5" type="primary">lysA</name>
    <name evidence="11" type="ORF">C7460_12143</name>
</gene>
<feature type="binding site" evidence="5">
    <location>
        <position position="359"/>
    </location>
    <ligand>
        <name>substrate</name>
    </ligand>
</feature>
<comment type="similarity">
    <text evidence="5">Belongs to the Orn/Lys/Arg decarboxylase class-II family. LysA subfamily.</text>
</comment>
<dbReference type="Gene3D" id="2.40.37.10">
    <property type="entry name" value="Lyase, Ornithine Decarboxylase, Chain A, domain 1"/>
    <property type="match status" value="1"/>
</dbReference>
<dbReference type="EC" id="4.1.1.20" evidence="5 6"/>
<name>A0A3D9L0G7_MARFU</name>
<evidence type="ECO:0000313" key="11">
    <source>
        <dbReference type="EMBL" id="RED94356.1"/>
    </source>
</evidence>
<keyword evidence="12" id="KW-1185">Reference proteome</keyword>
<reference evidence="11 12" key="1">
    <citation type="submission" date="2018-07" db="EMBL/GenBank/DDBJ databases">
        <title>Genomic Encyclopedia of Type Strains, Phase IV (KMG-IV): sequencing the most valuable type-strain genomes for metagenomic binning, comparative biology and taxonomic classification.</title>
        <authorList>
            <person name="Goeker M."/>
        </authorList>
    </citation>
    <scope>NUCLEOTIDE SEQUENCE [LARGE SCALE GENOMIC DNA]</scope>
    <source>
        <strain evidence="11 12">DSM 4134</strain>
    </source>
</reference>
<feature type="active site" description="Proton donor" evidence="7">
    <location>
        <position position="330"/>
    </location>
</feature>
<dbReference type="EMBL" id="QREG01000021">
    <property type="protein sequence ID" value="RED94356.1"/>
    <property type="molecule type" value="Genomic_DNA"/>
</dbReference>
<dbReference type="OrthoDB" id="9802241at2"/>
<dbReference type="AlphaFoldDB" id="A0A3D9L0G7"/>
<dbReference type="Gene3D" id="3.20.20.10">
    <property type="entry name" value="Alanine racemase"/>
    <property type="match status" value="1"/>
</dbReference>
<keyword evidence="4 5" id="KW-0456">Lyase</keyword>
<evidence type="ECO:0000256" key="2">
    <source>
        <dbReference type="ARBA" id="ARBA00022793"/>
    </source>
</evidence>
<dbReference type="PRINTS" id="PR01181">
    <property type="entry name" value="DAPDCRBXLASE"/>
</dbReference>
<comment type="caution">
    <text evidence="11">The sequence shown here is derived from an EMBL/GenBank/DDBJ whole genome shotgun (WGS) entry which is preliminary data.</text>
</comment>
<evidence type="ECO:0000256" key="6">
    <source>
        <dbReference type="NCBIfam" id="TIGR01048"/>
    </source>
</evidence>
<evidence type="ECO:0000256" key="8">
    <source>
        <dbReference type="RuleBase" id="RU003738"/>
    </source>
</evidence>
<evidence type="ECO:0000259" key="10">
    <source>
        <dbReference type="Pfam" id="PF02784"/>
    </source>
</evidence>
<dbReference type="UniPathway" id="UPA00034">
    <property type="reaction ID" value="UER00027"/>
</dbReference>
<dbReference type="Pfam" id="PF00278">
    <property type="entry name" value="Orn_DAP_Arg_deC"/>
    <property type="match status" value="1"/>
</dbReference>
<dbReference type="SUPFAM" id="SSF50621">
    <property type="entry name" value="Alanine racemase C-terminal domain-like"/>
    <property type="match status" value="1"/>
</dbReference>
<dbReference type="PROSITE" id="PS00878">
    <property type="entry name" value="ODR_DC_2_1"/>
    <property type="match status" value="1"/>
</dbReference>
<feature type="binding site" evidence="5">
    <location>
        <position position="359"/>
    </location>
    <ligand>
        <name>pyridoxal 5'-phosphate</name>
        <dbReference type="ChEBI" id="CHEBI:597326"/>
    </ligand>
</feature>
<dbReference type="Pfam" id="PF02784">
    <property type="entry name" value="Orn_Arg_deC_N"/>
    <property type="match status" value="1"/>
</dbReference>
<accession>A0A3D9L0G7</accession>
<keyword evidence="2 5" id="KW-0210">Decarboxylase</keyword>
<feature type="binding site" evidence="5">
    <location>
        <position position="265"/>
    </location>
    <ligand>
        <name>substrate</name>
    </ligand>
</feature>